<comment type="caution">
    <text evidence="1">Lacks conserved residue(s) required for the propagation of feature annotation.</text>
</comment>
<keyword evidence="1" id="KW-0479">Metal-binding</keyword>
<evidence type="ECO:0000259" key="2">
    <source>
        <dbReference type="PROSITE" id="PS50215"/>
    </source>
</evidence>
<feature type="binding site" evidence="1">
    <location>
        <position position="62"/>
    </location>
    <ligand>
        <name>Zn(2+)</name>
        <dbReference type="ChEBI" id="CHEBI:29105"/>
        <note>catalytic</note>
    </ligand>
</feature>
<protein>
    <recommendedName>
        <fullName evidence="2">Peptidase M12B domain-containing protein</fullName>
    </recommendedName>
</protein>
<proteinExistence type="predicted"/>
<accession>A0AAV4W8E0</accession>
<dbReference type="PROSITE" id="PS50215">
    <property type="entry name" value="ADAM_MEPRO"/>
    <property type="match status" value="1"/>
</dbReference>
<dbReference type="GO" id="GO:0006508">
    <property type="term" value="P:proteolysis"/>
    <property type="evidence" value="ECO:0007669"/>
    <property type="project" value="InterPro"/>
</dbReference>
<reference evidence="3 4" key="1">
    <citation type="submission" date="2021-06" db="EMBL/GenBank/DDBJ databases">
        <title>Caerostris extrusa draft genome.</title>
        <authorList>
            <person name="Kono N."/>
            <person name="Arakawa K."/>
        </authorList>
    </citation>
    <scope>NUCLEOTIDE SEQUENCE [LARGE SCALE GENOMIC DNA]</scope>
</reference>
<dbReference type="Proteomes" id="UP001054945">
    <property type="component" value="Unassembled WGS sequence"/>
</dbReference>
<dbReference type="AlphaFoldDB" id="A0AAV4W8E0"/>
<sequence>MTKFSLCSRELTGECKPVIGVVDGIGSVCKFSIYQKEIEGIGIVEDVGGQKSASIAAHEIAHLLGIVHDGTGSAFHCRRDVGFLMDSVYRSAVHEQEWSECSRQQSSQFLK</sequence>
<dbReference type="Gene3D" id="3.40.390.10">
    <property type="entry name" value="Collagenase (Catalytic Domain)"/>
    <property type="match status" value="1"/>
</dbReference>
<evidence type="ECO:0000313" key="3">
    <source>
        <dbReference type="EMBL" id="GIY78932.1"/>
    </source>
</evidence>
<feature type="binding site" evidence="1">
    <location>
        <position position="58"/>
    </location>
    <ligand>
        <name>Zn(2+)</name>
        <dbReference type="ChEBI" id="CHEBI:29105"/>
        <note>catalytic</note>
    </ligand>
</feature>
<name>A0AAV4W8E0_CAEEX</name>
<evidence type="ECO:0000256" key="1">
    <source>
        <dbReference type="PROSITE-ProRule" id="PRU00276"/>
    </source>
</evidence>
<comment type="caution">
    <text evidence="3">The sequence shown here is derived from an EMBL/GenBank/DDBJ whole genome shotgun (WGS) entry which is preliminary data.</text>
</comment>
<gene>
    <name evidence="3" type="ORF">CEXT_17981</name>
</gene>
<dbReference type="InterPro" id="IPR024079">
    <property type="entry name" value="MetalloPept_cat_dom_sf"/>
</dbReference>
<dbReference type="InterPro" id="IPR001590">
    <property type="entry name" value="Peptidase_M12B"/>
</dbReference>
<dbReference type="Pfam" id="PF01421">
    <property type="entry name" value="Reprolysin"/>
    <property type="match status" value="1"/>
</dbReference>
<dbReference type="GO" id="GO:0004222">
    <property type="term" value="F:metalloendopeptidase activity"/>
    <property type="evidence" value="ECO:0007669"/>
    <property type="project" value="InterPro"/>
</dbReference>
<dbReference type="SUPFAM" id="SSF55486">
    <property type="entry name" value="Metalloproteases ('zincins'), catalytic domain"/>
    <property type="match status" value="1"/>
</dbReference>
<feature type="binding site" evidence="1">
    <location>
        <position position="68"/>
    </location>
    <ligand>
        <name>Zn(2+)</name>
        <dbReference type="ChEBI" id="CHEBI:29105"/>
        <note>catalytic</note>
    </ligand>
</feature>
<organism evidence="3 4">
    <name type="scientific">Caerostris extrusa</name>
    <name type="common">Bark spider</name>
    <name type="synonym">Caerostris bankana</name>
    <dbReference type="NCBI Taxonomy" id="172846"/>
    <lineage>
        <taxon>Eukaryota</taxon>
        <taxon>Metazoa</taxon>
        <taxon>Ecdysozoa</taxon>
        <taxon>Arthropoda</taxon>
        <taxon>Chelicerata</taxon>
        <taxon>Arachnida</taxon>
        <taxon>Araneae</taxon>
        <taxon>Araneomorphae</taxon>
        <taxon>Entelegynae</taxon>
        <taxon>Araneoidea</taxon>
        <taxon>Araneidae</taxon>
        <taxon>Caerostris</taxon>
    </lineage>
</organism>
<keyword evidence="4" id="KW-1185">Reference proteome</keyword>
<keyword evidence="1" id="KW-0862">Zinc</keyword>
<feature type="active site" evidence="1">
    <location>
        <position position="59"/>
    </location>
</feature>
<feature type="domain" description="Peptidase M12B" evidence="2">
    <location>
        <begin position="25"/>
        <end position="111"/>
    </location>
</feature>
<dbReference type="EMBL" id="BPLR01015821">
    <property type="protein sequence ID" value="GIY78932.1"/>
    <property type="molecule type" value="Genomic_DNA"/>
</dbReference>
<dbReference type="GO" id="GO:0046872">
    <property type="term" value="F:metal ion binding"/>
    <property type="evidence" value="ECO:0007669"/>
    <property type="project" value="UniProtKB-KW"/>
</dbReference>
<evidence type="ECO:0000313" key="4">
    <source>
        <dbReference type="Proteomes" id="UP001054945"/>
    </source>
</evidence>